<keyword evidence="2" id="KW-1185">Reference proteome</keyword>
<evidence type="ECO:0000313" key="1">
    <source>
        <dbReference type="EMBL" id="MFC4676573.1"/>
    </source>
</evidence>
<accession>A0ABV9L2L9</accession>
<proteinExistence type="predicted"/>
<organism evidence="1 2">
    <name type="scientific">Dysgonomonas termitidis</name>
    <dbReference type="NCBI Taxonomy" id="1516126"/>
    <lineage>
        <taxon>Bacteria</taxon>
        <taxon>Pseudomonadati</taxon>
        <taxon>Bacteroidota</taxon>
        <taxon>Bacteroidia</taxon>
        <taxon>Bacteroidales</taxon>
        <taxon>Dysgonomonadaceae</taxon>
        <taxon>Dysgonomonas</taxon>
    </lineage>
</organism>
<dbReference type="Proteomes" id="UP001596023">
    <property type="component" value="Unassembled WGS sequence"/>
</dbReference>
<comment type="caution">
    <text evidence="1">The sequence shown here is derived from an EMBL/GenBank/DDBJ whole genome shotgun (WGS) entry which is preliminary data.</text>
</comment>
<dbReference type="EMBL" id="JBHSGN010000145">
    <property type="protein sequence ID" value="MFC4676573.1"/>
    <property type="molecule type" value="Genomic_DNA"/>
</dbReference>
<gene>
    <name evidence="1" type="ORF">ACFO6W_23100</name>
</gene>
<dbReference type="RefSeq" id="WP_380000950.1">
    <property type="nucleotide sequence ID" value="NZ_JBHSGN010000145.1"/>
</dbReference>
<name>A0ABV9L2L9_9BACT</name>
<evidence type="ECO:0000313" key="2">
    <source>
        <dbReference type="Proteomes" id="UP001596023"/>
    </source>
</evidence>
<reference evidence="2" key="1">
    <citation type="journal article" date="2019" name="Int. J. Syst. Evol. Microbiol.">
        <title>The Global Catalogue of Microorganisms (GCM) 10K type strain sequencing project: providing services to taxonomists for standard genome sequencing and annotation.</title>
        <authorList>
            <consortium name="The Broad Institute Genomics Platform"/>
            <consortium name="The Broad Institute Genome Sequencing Center for Infectious Disease"/>
            <person name="Wu L."/>
            <person name="Ma J."/>
        </authorList>
    </citation>
    <scope>NUCLEOTIDE SEQUENCE [LARGE SCALE GENOMIC DNA]</scope>
    <source>
        <strain evidence="2">CCUG 66188</strain>
    </source>
</reference>
<sequence>MANLFYEEDRNKDFLQACEAVRKEEGTRLTVSGIASRAIYKKAGSFYIHLSVYMKIIRNNGNNLPKNEISRQLHTEVLKRAKEIMQQNNYTPAQAAKILSEQQAPRFYISEARAISLYYKLLGK</sequence>
<protein>
    <submittedName>
        <fullName evidence="1">Uncharacterized protein</fullName>
    </submittedName>
</protein>